<organism evidence="7 8">
    <name type="scientific">Roseovarius nanhaiticus</name>
    <dbReference type="NCBI Taxonomy" id="573024"/>
    <lineage>
        <taxon>Bacteria</taxon>
        <taxon>Pseudomonadati</taxon>
        <taxon>Pseudomonadota</taxon>
        <taxon>Alphaproteobacteria</taxon>
        <taxon>Rhodobacterales</taxon>
        <taxon>Roseobacteraceae</taxon>
        <taxon>Roseovarius</taxon>
    </lineage>
</organism>
<proteinExistence type="predicted"/>
<evidence type="ECO:0000256" key="2">
    <source>
        <dbReference type="ARBA" id="ARBA00022723"/>
    </source>
</evidence>
<dbReference type="InterPro" id="IPR009056">
    <property type="entry name" value="Cyt_c-like_dom"/>
</dbReference>
<accession>A0A1N7FQL0</accession>
<feature type="chain" id="PRO_5009941773" description="Cytochrome c domain-containing protein" evidence="5">
    <location>
        <begin position="22"/>
        <end position="415"/>
    </location>
</feature>
<evidence type="ECO:0000256" key="3">
    <source>
        <dbReference type="ARBA" id="ARBA00023004"/>
    </source>
</evidence>
<keyword evidence="5" id="KW-0732">Signal</keyword>
<evidence type="ECO:0000256" key="4">
    <source>
        <dbReference type="PROSITE-ProRule" id="PRU00433"/>
    </source>
</evidence>
<keyword evidence="8" id="KW-1185">Reference proteome</keyword>
<keyword evidence="3 4" id="KW-0408">Iron</keyword>
<protein>
    <recommendedName>
        <fullName evidence="6">Cytochrome c domain-containing protein</fullName>
    </recommendedName>
</protein>
<dbReference type="GO" id="GO:0020037">
    <property type="term" value="F:heme binding"/>
    <property type="evidence" value="ECO:0007669"/>
    <property type="project" value="InterPro"/>
</dbReference>
<gene>
    <name evidence="7" type="ORF">SAMN05421666_1268</name>
</gene>
<evidence type="ECO:0000256" key="5">
    <source>
        <dbReference type="SAM" id="SignalP"/>
    </source>
</evidence>
<reference evidence="7 8" key="1">
    <citation type="submission" date="2017-01" db="EMBL/GenBank/DDBJ databases">
        <authorList>
            <person name="Mah S.A."/>
            <person name="Swanson W.J."/>
            <person name="Moy G.W."/>
            <person name="Vacquier V.D."/>
        </authorList>
    </citation>
    <scope>NUCLEOTIDE SEQUENCE [LARGE SCALE GENOMIC DNA]</scope>
    <source>
        <strain evidence="7 8">DSM 29590</strain>
    </source>
</reference>
<dbReference type="GO" id="GO:0009055">
    <property type="term" value="F:electron transfer activity"/>
    <property type="evidence" value="ECO:0007669"/>
    <property type="project" value="InterPro"/>
</dbReference>
<dbReference type="InterPro" id="IPR036909">
    <property type="entry name" value="Cyt_c-like_dom_sf"/>
</dbReference>
<dbReference type="SUPFAM" id="SSF46626">
    <property type="entry name" value="Cytochrome c"/>
    <property type="match status" value="1"/>
</dbReference>
<evidence type="ECO:0000313" key="8">
    <source>
        <dbReference type="Proteomes" id="UP000186019"/>
    </source>
</evidence>
<dbReference type="STRING" id="573024.SAMN05216208_0868"/>
<dbReference type="Gene3D" id="1.10.760.10">
    <property type="entry name" value="Cytochrome c-like domain"/>
    <property type="match status" value="1"/>
</dbReference>
<dbReference type="AlphaFoldDB" id="A0A1N7FQL0"/>
<sequence>MRSGLATLAAGLTFAAGIAGADPAHDLFTGQNTTAADGRIARFACHKCHGRDGTGGIEGNVPEIAGSALLKPTELRSAYTLEQFRDALTSGTNPDGRSLSRIMPRYDLSGAELKSLWRYLKDLPNQQAKGIAPDNVRFGVVSDPAFPALSARYLYAFKNEVARLLPSGAVYGRKIEVVALDDPLGQADMVIAALAMPPHQDDLTDQLVATGLPVIFALNAIGGREDASIQRSFLPTERDIDGAIAAHLATTTAQRIGISAEPDRVETLSFLIRLAVPEAVVGPVDHFVANQQKPDAVIDLAGHVPAELPDPVILYRLASKAHATPHAERSFLIIEAPHLIELALDEDLHPLEAHATLSARVLAKLLRQAGRDLSRSRLLSALKDTSLGPENLDYARLPLNGSNDVAIVEYLHPEN</sequence>
<feature type="domain" description="Cytochrome c" evidence="6">
    <location>
        <begin position="25"/>
        <end position="124"/>
    </location>
</feature>
<dbReference type="PROSITE" id="PS51007">
    <property type="entry name" value="CYTC"/>
    <property type="match status" value="1"/>
</dbReference>
<dbReference type="GO" id="GO:0046872">
    <property type="term" value="F:metal ion binding"/>
    <property type="evidence" value="ECO:0007669"/>
    <property type="project" value="UniProtKB-KW"/>
</dbReference>
<dbReference type="Proteomes" id="UP000186019">
    <property type="component" value="Unassembled WGS sequence"/>
</dbReference>
<name>A0A1N7FQL0_9RHOB</name>
<evidence type="ECO:0000256" key="1">
    <source>
        <dbReference type="ARBA" id="ARBA00022617"/>
    </source>
</evidence>
<keyword evidence="1 4" id="KW-0349">Heme</keyword>
<dbReference type="EMBL" id="FTNV01000001">
    <property type="protein sequence ID" value="SIS02535.1"/>
    <property type="molecule type" value="Genomic_DNA"/>
</dbReference>
<feature type="signal peptide" evidence="5">
    <location>
        <begin position="1"/>
        <end position="21"/>
    </location>
</feature>
<evidence type="ECO:0000313" key="7">
    <source>
        <dbReference type="EMBL" id="SIS02535.1"/>
    </source>
</evidence>
<evidence type="ECO:0000259" key="6">
    <source>
        <dbReference type="PROSITE" id="PS51007"/>
    </source>
</evidence>
<keyword evidence="2 4" id="KW-0479">Metal-binding</keyword>